<gene>
    <name evidence="6" type="ORF">SAMN02745906_4371</name>
</gene>
<evidence type="ECO:0000256" key="1">
    <source>
        <dbReference type="ARBA" id="ARBA00004141"/>
    </source>
</evidence>
<keyword evidence="3 5" id="KW-1133">Transmembrane helix</keyword>
<dbReference type="InterPro" id="IPR002781">
    <property type="entry name" value="TM_pro_TauE-like"/>
</dbReference>
<evidence type="ECO:0000256" key="3">
    <source>
        <dbReference type="ARBA" id="ARBA00022989"/>
    </source>
</evidence>
<dbReference type="Proteomes" id="UP000198970">
    <property type="component" value="Chromosome I"/>
</dbReference>
<evidence type="ECO:0000313" key="6">
    <source>
        <dbReference type="EMBL" id="SEU04958.1"/>
    </source>
</evidence>
<comment type="subcellular location">
    <subcellularLocation>
        <location evidence="5">Cell membrane</location>
        <topology evidence="5">Multi-pass membrane protein</topology>
    </subcellularLocation>
    <subcellularLocation>
        <location evidence="1">Membrane</location>
        <topology evidence="1">Multi-pass membrane protein</topology>
    </subcellularLocation>
</comment>
<evidence type="ECO:0000256" key="5">
    <source>
        <dbReference type="RuleBase" id="RU363041"/>
    </source>
</evidence>
<dbReference type="RefSeq" id="WP_100043481.1">
    <property type="nucleotide sequence ID" value="NZ_LT630003.1"/>
</dbReference>
<keyword evidence="2 5" id="KW-0812">Transmembrane</keyword>
<keyword evidence="5" id="KW-1003">Cell membrane</keyword>
<accession>A0ABY1CHF0</accession>
<evidence type="ECO:0000313" key="7">
    <source>
        <dbReference type="Proteomes" id="UP000198970"/>
    </source>
</evidence>
<protein>
    <recommendedName>
        <fullName evidence="5">Probable membrane transporter protein</fullName>
    </recommendedName>
</protein>
<evidence type="ECO:0000256" key="4">
    <source>
        <dbReference type="ARBA" id="ARBA00023136"/>
    </source>
</evidence>
<organism evidence="6 7">
    <name type="scientific">Lacrimispora sphenoides JCM 1415</name>
    <dbReference type="NCBI Taxonomy" id="1297793"/>
    <lineage>
        <taxon>Bacteria</taxon>
        <taxon>Bacillati</taxon>
        <taxon>Bacillota</taxon>
        <taxon>Clostridia</taxon>
        <taxon>Lachnospirales</taxon>
        <taxon>Lachnospiraceae</taxon>
        <taxon>Lacrimispora</taxon>
    </lineage>
</organism>
<proteinExistence type="inferred from homology"/>
<dbReference type="EMBL" id="LT630003">
    <property type="protein sequence ID" value="SEU04958.1"/>
    <property type="molecule type" value="Genomic_DNA"/>
</dbReference>
<feature type="transmembrane region" description="Helical" evidence="5">
    <location>
        <begin position="70"/>
        <end position="88"/>
    </location>
</feature>
<sequence length="108" mass="11711">MIGILVVAFSALLGGLVQAVTGFGGAIIILIFLPLLLSMNAAPALSDVITMILSFSMFWRYRESVSYNDMQNAALIGFIGQFIGYYIAEKKGIDADQPRHLSQAIVIQ</sequence>
<reference evidence="6 7" key="1">
    <citation type="submission" date="2016-10" db="EMBL/GenBank/DDBJ databases">
        <authorList>
            <person name="Varghese N."/>
            <person name="Submissions S."/>
        </authorList>
    </citation>
    <scope>NUCLEOTIDE SEQUENCE [LARGE SCALE GENOMIC DNA]</scope>
    <source>
        <strain evidence="6 7">ATCC 19403</strain>
    </source>
</reference>
<evidence type="ECO:0000256" key="2">
    <source>
        <dbReference type="ARBA" id="ARBA00022692"/>
    </source>
</evidence>
<dbReference type="Pfam" id="PF01925">
    <property type="entry name" value="TauE"/>
    <property type="match status" value="1"/>
</dbReference>
<keyword evidence="7" id="KW-1185">Reference proteome</keyword>
<feature type="transmembrane region" description="Helical" evidence="5">
    <location>
        <begin position="29"/>
        <end position="58"/>
    </location>
</feature>
<keyword evidence="4 5" id="KW-0472">Membrane</keyword>
<name>A0ABY1CHF0_9FIRM</name>
<comment type="similarity">
    <text evidence="5">Belongs to the 4-toluene sulfonate uptake permease (TSUP) (TC 2.A.102) family.</text>
</comment>